<dbReference type="EMBL" id="LSBI01000003">
    <property type="protein sequence ID" value="OAQ91414.1"/>
    <property type="molecule type" value="Genomic_DNA"/>
</dbReference>
<evidence type="ECO:0000313" key="5">
    <source>
        <dbReference type="Proteomes" id="UP000245956"/>
    </source>
</evidence>
<name>A0A179HN27_PURLI</name>
<dbReference type="STRING" id="33203.A0A179HN27"/>
<proteinExistence type="predicted"/>
<protein>
    <submittedName>
        <fullName evidence="2">Phosphatase</fullName>
    </submittedName>
</protein>
<sequence>MADQAPPFALESAAMPLRDLPAGSYLVHATNCIATWGAGIAAEMADIFPAACREYQRFCLEEVGGGNSNNRNGGGGDSRGHPSNSRDAAPSQHHRRRWPSQSPIAGRCLVIPPQDADVRAGAPRVHIVCLFTSNGFGRADPARGKPGRDAPGRILEQTARSLKEFRAALAEEEETSSSAPVAQTGEGTGSGGEDAAASPVVYSPMFNSGAFRVPWEQTEALIRDEFRGWPGRWAVLAPPGSA</sequence>
<organism evidence="2 4">
    <name type="scientific">Purpureocillium lilacinum</name>
    <name type="common">Paecilomyces lilacinus</name>
    <dbReference type="NCBI Taxonomy" id="33203"/>
    <lineage>
        <taxon>Eukaryota</taxon>
        <taxon>Fungi</taxon>
        <taxon>Dikarya</taxon>
        <taxon>Ascomycota</taxon>
        <taxon>Pezizomycotina</taxon>
        <taxon>Sordariomycetes</taxon>
        <taxon>Hypocreomycetidae</taxon>
        <taxon>Hypocreales</taxon>
        <taxon>Ophiocordycipitaceae</taxon>
        <taxon>Purpureocillium</taxon>
    </lineage>
</organism>
<accession>A0A179HN27</accession>
<dbReference type="Gene3D" id="3.40.220.10">
    <property type="entry name" value="Leucine Aminopeptidase, subunit E, domain 1"/>
    <property type="match status" value="1"/>
</dbReference>
<evidence type="ECO:0000313" key="3">
    <source>
        <dbReference type="EMBL" id="PWI69485.1"/>
    </source>
</evidence>
<reference evidence="3" key="1">
    <citation type="submission" date="2015-05" db="EMBL/GenBank/DDBJ databases">
        <authorList>
            <person name="Wang D.B."/>
            <person name="Wang M."/>
        </authorList>
    </citation>
    <scope>NUCLEOTIDE SEQUENCE</scope>
    <source>
        <strain evidence="3">36-1</strain>
    </source>
</reference>
<evidence type="ECO:0000256" key="1">
    <source>
        <dbReference type="SAM" id="MobiDB-lite"/>
    </source>
</evidence>
<feature type="region of interest" description="Disordered" evidence="1">
    <location>
        <begin position="66"/>
        <end position="101"/>
    </location>
</feature>
<dbReference type="Proteomes" id="UP000078340">
    <property type="component" value="Unassembled WGS sequence"/>
</dbReference>
<dbReference type="SUPFAM" id="SSF52949">
    <property type="entry name" value="Macro domain-like"/>
    <property type="match status" value="1"/>
</dbReference>
<comment type="caution">
    <text evidence="2">The sequence shown here is derived from an EMBL/GenBank/DDBJ whole genome shotgun (WGS) entry which is preliminary data.</text>
</comment>
<gene>
    <name evidence="3" type="ORF">PCL_01132</name>
    <name evidence="2" type="ORF">VFPFJ_03154</name>
</gene>
<dbReference type="AlphaFoldDB" id="A0A179HN27"/>
<evidence type="ECO:0000313" key="4">
    <source>
        <dbReference type="Proteomes" id="UP000078340"/>
    </source>
</evidence>
<dbReference type="KEGG" id="plj:28885285"/>
<reference evidence="3 5" key="2">
    <citation type="journal article" date="2016" name="Front. Microbiol.">
        <title>Genome and transcriptome sequences reveal the specific parasitism of the nematophagous Purpureocillium lilacinum 36-1.</title>
        <authorList>
            <person name="Xie J."/>
            <person name="Li S."/>
            <person name="Mo C."/>
            <person name="Xiao X."/>
            <person name="Peng D."/>
            <person name="Wang G."/>
            <person name="Xiao Y."/>
        </authorList>
    </citation>
    <scope>NUCLEOTIDE SEQUENCE [LARGE SCALE GENOMIC DNA]</scope>
    <source>
        <strain evidence="3 5">36-1</strain>
    </source>
</reference>
<dbReference type="InterPro" id="IPR043472">
    <property type="entry name" value="Macro_dom-like"/>
</dbReference>
<dbReference type="EMBL" id="LCWV01000012">
    <property type="protein sequence ID" value="PWI69485.1"/>
    <property type="molecule type" value="Genomic_DNA"/>
</dbReference>
<feature type="compositionally biased region" description="Gly residues" evidence="1">
    <location>
        <begin position="66"/>
        <end position="77"/>
    </location>
</feature>
<dbReference type="GeneID" id="28885285"/>
<feature type="region of interest" description="Disordered" evidence="1">
    <location>
        <begin position="169"/>
        <end position="196"/>
    </location>
</feature>
<dbReference type="Proteomes" id="UP000245956">
    <property type="component" value="Unassembled WGS sequence"/>
</dbReference>
<reference evidence="2 4" key="3">
    <citation type="submission" date="2016-02" db="EMBL/GenBank/DDBJ databases">
        <title>Biosynthesis of antibiotic leucinostatins and their inhibition on Phytophthora in bio-control Purpureocillium lilacinum.</title>
        <authorList>
            <person name="Wang G."/>
            <person name="Liu Z."/>
            <person name="Lin R."/>
            <person name="Li E."/>
            <person name="Mao Z."/>
            <person name="Ling J."/>
            <person name="Yin W."/>
            <person name="Xie B."/>
        </authorList>
    </citation>
    <scope>NUCLEOTIDE SEQUENCE [LARGE SCALE GENOMIC DNA]</scope>
    <source>
        <strain evidence="2">PLFJ-1</strain>
    </source>
</reference>
<evidence type="ECO:0000313" key="2">
    <source>
        <dbReference type="EMBL" id="OAQ91414.1"/>
    </source>
</evidence>
<dbReference type="OMA" id="HATNCIA"/>